<dbReference type="Proteomes" id="UP000814140">
    <property type="component" value="Unassembled WGS sequence"/>
</dbReference>
<comment type="caution">
    <text evidence="1">The sequence shown here is derived from an EMBL/GenBank/DDBJ whole genome shotgun (WGS) entry which is preliminary data.</text>
</comment>
<protein>
    <submittedName>
        <fullName evidence="1">Uncharacterized protein</fullName>
    </submittedName>
</protein>
<sequence length="133" mass="13922">MSCSISASSCSSAFTSVSSEPGEPRSCSSSRSSARCSSKCGMSGRGETSPLDPPAACSAAICDCWTLTRLSSCRTKALRESTYCLLMDRFALSGPHEHCARGVSASVIRERGGIDGPHCPMMCKARIGVCRVS</sequence>
<proteinExistence type="predicted"/>
<accession>A0ACB8T8E0</accession>
<gene>
    <name evidence="1" type="ORF">BV25DRAFT_283734</name>
</gene>
<organism evidence="1 2">
    <name type="scientific">Artomyces pyxidatus</name>
    <dbReference type="NCBI Taxonomy" id="48021"/>
    <lineage>
        <taxon>Eukaryota</taxon>
        <taxon>Fungi</taxon>
        <taxon>Dikarya</taxon>
        <taxon>Basidiomycota</taxon>
        <taxon>Agaricomycotina</taxon>
        <taxon>Agaricomycetes</taxon>
        <taxon>Russulales</taxon>
        <taxon>Auriscalpiaceae</taxon>
        <taxon>Artomyces</taxon>
    </lineage>
</organism>
<keyword evidence="2" id="KW-1185">Reference proteome</keyword>
<dbReference type="EMBL" id="MU277198">
    <property type="protein sequence ID" value="KAI0064739.1"/>
    <property type="molecule type" value="Genomic_DNA"/>
</dbReference>
<reference evidence="1" key="1">
    <citation type="submission" date="2021-03" db="EMBL/GenBank/DDBJ databases">
        <authorList>
            <consortium name="DOE Joint Genome Institute"/>
            <person name="Ahrendt S."/>
            <person name="Looney B.P."/>
            <person name="Miyauchi S."/>
            <person name="Morin E."/>
            <person name="Drula E."/>
            <person name="Courty P.E."/>
            <person name="Chicoki N."/>
            <person name="Fauchery L."/>
            <person name="Kohler A."/>
            <person name="Kuo A."/>
            <person name="Labutti K."/>
            <person name="Pangilinan J."/>
            <person name="Lipzen A."/>
            <person name="Riley R."/>
            <person name="Andreopoulos W."/>
            <person name="He G."/>
            <person name="Johnson J."/>
            <person name="Barry K.W."/>
            <person name="Grigoriev I.V."/>
            <person name="Nagy L."/>
            <person name="Hibbett D."/>
            <person name="Henrissat B."/>
            <person name="Matheny P.B."/>
            <person name="Labbe J."/>
            <person name="Martin F."/>
        </authorList>
    </citation>
    <scope>NUCLEOTIDE SEQUENCE</scope>
    <source>
        <strain evidence="1">HHB10654</strain>
    </source>
</reference>
<name>A0ACB8T8E0_9AGAM</name>
<evidence type="ECO:0000313" key="1">
    <source>
        <dbReference type="EMBL" id="KAI0064739.1"/>
    </source>
</evidence>
<evidence type="ECO:0000313" key="2">
    <source>
        <dbReference type="Proteomes" id="UP000814140"/>
    </source>
</evidence>
<reference evidence="1" key="2">
    <citation type="journal article" date="2022" name="New Phytol.">
        <title>Evolutionary transition to the ectomycorrhizal habit in the genomes of a hyperdiverse lineage of mushroom-forming fungi.</title>
        <authorList>
            <person name="Looney B."/>
            <person name="Miyauchi S."/>
            <person name="Morin E."/>
            <person name="Drula E."/>
            <person name="Courty P.E."/>
            <person name="Kohler A."/>
            <person name="Kuo A."/>
            <person name="LaButti K."/>
            <person name="Pangilinan J."/>
            <person name="Lipzen A."/>
            <person name="Riley R."/>
            <person name="Andreopoulos W."/>
            <person name="He G."/>
            <person name="Johnson J."/>
            <person name="Nolan M."/>
            <person name="Tritt A."/>
            <person name="Barry K.W."/>
            <person name="Grigoriev I.V."/>
            <person name="Nagy L.G."/>
            <person name="Hibbett D."/>
            <person name="Henrissat B."/>
            <person name="Matheny P.B."/>
            <person name="Labbe J."/>
            <person name="Martin F.M."/>
        </authorList>
    </citation>
    <scope>NUCLEOTIDE SEQUENCE</scope>
    <source>
        <strain evidence="1">HHB10654</strain>
    </source>
</reference>